<dbReference type="AlphaFoldDB" id="A0AAW2NYC6"/>
<gene>
    <name evidence="2" type="ORF">Sangu_1018500</name>
</gene>
<dbReference type="InterPro" id="IPR013103">
    <property type="entry name" value="RVT_2"/>
</dbReference>
<reference evidence="2" key="1">
    <citation type="submission" date="2020-06" db="EMBL/GenBank/DDBJ databases">
        <authorList>
            <person name="Li T."/>
            <person name="Hu X."/>
            <person name="Zhang T."/>
            <person name="Song X."/>
            <person name="Zhang H."/>
            <person name="Dai N."/>
            <person name="Sheng W."/>
            <person name="Hou X."/>
            <person name="Wei L."/>
        </authorList>
    </citation>
    <scope>NUCLEOTIDE SEQUENCE</scope>
    <source>
        <strain evidence="2">G01</strain>
        <tissue evidence="2">Leaf</tissue>
    </source>
</reference>
<dbReference type="EMBL" id="JACGWK010000006">
    <property type="protein sequence ID" value="KAL0347907.1"/>
    <property type="molecule type" value="Genomic_DNA"/>
</dbReference>
<sequence>MRQEILALEPNNTWHLTPLPARKNSIACKWIYKTKLRADGTVERYKRRLVTKGYNKVEGVDYTDSFSPITVIMKTYMLPPESYSIETAKKQSIVSRSTTDAAYRSLAATVYELCWISCILKDFGISLAVPIPLFCDNRAALHILANPVFHECTKHTELDCHIIRDAYKDGVIDLTHVKSTAQLND</sequence>
<comment type="caution">
    <text evidence="2">The sequence shown here is derived from an EMBL/GenBank/DDBJ whole genome shotgun (WGS) entry which is preliminary data.</text>
</comment>
<reference evidence="2" key="2">
    <citation type="journal article" date="2024" name="Plant">
        <title>Genomic evolution and insights into agronomic trait innovations of Sesamum species.</title>
        <authorList>
            <person name="Miao H."/>
            <person name="Wang L."/>
            <person name="Qu L."/>
            <person name="Liu H."/>
            <person name="Sun Y."/>
            <person name="Le M."/>
            <person name="Wang Q."/>
            <person name="Wei S."/>
            <person name="Zheng Y."/>
            <person name="Lin W."/>
            <person name="Duan Y."/>
            <person name="Cao H."/>
            <person name="Xiong S."/>
            <person name="Wang X."/>
            <person name="Wei L."/>
            <person name="Li C."/>
            <person name="Ma Q."/>
            <person name="Ju M."/>
            <person name="Zhao R."/>
            <person name="Li G."/>
            <person name="Mu C."/>
            <person name="Tian Q."/>
            <person name="Mei H."/>
            <person name="Zhang T."/>
            <person name="Gao T."/>
            <person name="Zhang H."/>
        </authorList>
    </citation>
    <scope>NUCLEOTIDE SEQUENCE</scope>
    <source>
        <strain evidence="2">G01</strain>
    </source>
</reference>
<dbReference type="Pfam" id="PF07727">
    <property type="entry name" value="RVT_2"/>
    <property type="match status" value="1"/>
</dbReference>
<dbReference type="PANTHER" id="PTHR11439">
    <property type="entry name" value="GAG-POL-RELATED RETROTRANSPOSON"/>
    <property type="match status" value="1"/>
</dbReference>
<feature type="domain" description="Reverse transcriptase Ty1/copia-type" evidence="1">
    <location>
        <begin position="11"/>
        <end position="71"/>
    </location>
</feature>
<proteinExistence type="predicted"/>
<dbReference type="CDD" id="cd09272">
    <property type="entry name" value="RNase_HI_RT_Ty1"/>
    <property type="match status" value="1"/>
</dbReference>
<protein>
    <submittedName>
        <fullName evidence="2">Mitochondrial protein</fullName>
    </submittedName>
</protein>
<organism evidence="2">
    <name type="scientific">Sesamum angustifolium</name>
    <dbReference type="NCBI Taxonomy" id="2727405"/>
    <lineage>
        <taxon>Eukaryota</taxon>
        <taxon>Viridiplantae</taxon>
        <taxon>Streptophyta</taxon>
        <taxon>Embryophyta</taxon>
        <taxon>Tracheophyta</taxon>
        <taxon>Spermatophyta</taxon>
        <taxon>Magnoliopsida</taxon>
        <taxon>eudicotyledons</taxon>
        <taxon>Gunneridae</taxon>
        <taxon>Pentapetalae</taxon>
        <taxon>asterids</taxon>
        <taxon>lamiids</taxon>
        <taxon>Lamiales</taxon>
        <taxon>Pedaliaceae</taxon>
        <taxon>Sesamum</taxon>
    </lineage>
</organism>
<accession>A0AAW2NYC6</accession>
<name>A0AAW2NYC6_9LAMI</name>
<evidence type="ECO:0000313" key="2">
    <source>
        <dbReference type="EMBL" id="KAL0347907.1"/>
    </source>
</evidence>
<evidence type="ECO:0000259" key="1">
    <source>
        <dbReference type="Pfam" id="PF07727"/>
    </source>
</evidence>
<dbReference type="PANTHER" id="PTHR11439:SF470">
    <property type="entry name" value="CYSTEINE-RICH RLK (RECEPTOR-LIKE PROTEIN KINASE) 8"/>
    <property type="match status" value="1"/>
</dbReference>